<evidence type="ECO:0000313" key="1">
    <source>
        <dbReference type="EMBL" id="MBP2058635.1"/>
    </source>
</evidence>
<dbReference type="Proteomes" id="UP001519292">
    <property type="component" value="Unassembled WGS sequence"/>
</dbReference>
<evidence type="ECO:0000313" key="2">
    <source>
        <dbReference type="Proteomes" id="UP001519292"/>
    </source>
</evidence>
<comment type="caution">
    <text evidence="1">The sequence shown here is derived from an EMBL/GenBank/DDBJ whole genome shotgun (WGS) entry which is preliminary data.</text>
</comment>
<organism evidence="1 2">
    <name type="scientific">Lactobacillus colini</name>
    <dbReference type="NCBI Taxonomy" id="1819254"/>
    <lineage>
        <taxon>Bacteria</taxon>
        <taxon>Bacillati</taxon>
        <taxon>Bacillota</taxon>
        <taxon>Bacilli</taxon>
        <taxon>Lactobacillales</taxon>
        <taxon>Lactobacillaceae</taxon>
        <taxon>Lactobacillus</taxon>
    </lineage>
</organism>
<accession>A0ABS4MG18</accession>
<sequence>MDWNVINAGAAWTGAILSIGELILHLKEVKNNKPIFKFKTQEDYPCLNIPEEVCSNRFGGPHLSLNIVISNIGNKDGTIEKVTYWLPKEHRWMPTLPDRFHLNYAYIKYADNLNIPAQTVRFKEFENYIFPQQVISNGTLNIHLCLPPNAVLENQQARIKFTFPRGEHIQDFQLLSPENFLQNEEYKLIEWRPPLFLKSKKEHH</sequence>
<reference evidence="1 2" key="1">
    <citation type="submission" date="2021-03" db="EMBL/GenBank/DDBJ databases">
        <title>Genomic Encyclopedia of Type Strains, Phase IV (KMG-IV): sequencing the most valuable type-strain genomes for metagenomic binning, comparative biology and taxonomic classification.</title>
        <authorList>
            <person name="Goeker M."/>
        </authorList>
    </citation>
    <scope>NUCLEOTIDE SEQUENCE [LARGE SCALE GENOMIC DNA]</scope>
    <source>
        <strain evidence="1 2">DSM 101872</strain>
    </source>
</reference>
<keyword evidence="2" id="KW-1185">Reference proteome</keyword>
<name>A0ABS4MG18_9LACO</name>
<dbReference type="EMBL" id="JAGGLU010000012">
    <property type="protein sequence ID" value="MBP2058635.1"/>
    <property type="molecule type" value="Genomic_DNA"/>
</dbReference>
<proteinExistence type="predicted"/>
<dbReference type="RefSeq" id="WP_209687366.1">
    <property type="nucleotide sequence ID" value="NZ_JAGGLU010000012.1"/>
</dbReference>
<gene>
    <name evidence="1" type="ORF">J2Z60_001823</name>
</gene>
<protein>
    <submittedName>
        <fullName evidence="1">Uncharacterized protein</fullName>
    </submittedName>
</protein>